<sequence>MRNILSILALAMLLAVQSLLFAVPAHAQEDGRGPVTGLPMPRFVSMKVDEGYARRGPSSTHRIDWVFQRRNMPLLLVDEYGQWRRVQDREGAGGWMHYSLLSGNRSVIVEPDIVDLYRRPSAQAPVSARLQSGVVAWLGECQDEWCMIEAQGVEGWAPTTALWGVAPEDVGH</sequence>
<keyword evidence="1" id="KW-0732">Signal</keyword>
<dbReference type="Pfam" id="PF06347">
    <property type="entry name" value="SH3_4"/>
    <property type="match status" value="2"/>
</dbReference>
<evidence type="ECO:0000256" key="1">
    <source>
        <dbReference type="SAM" id="SignalP"/>
    </source>
</evidence>
<accession>A0A1H7IQH5</accession>
<dbReference type="AlphaFoldDB" id="A0A1H7IQH5"/>
<gene>
    <name evidence="2" type="ORF">SAMN04488526_1139</name>
</gene>
<organism evidence="2 3">
    <name type="scientific">Jannaschia helgolandensis</name>
    <dbReference type="NCBI Taxonomy" id="188906"/>
    <lineage>
        <taxon>Bacteria</taxon>
        <taxon>Pseudomonadati</taxon>
        <taxon>Pseudomonadota</taxon>
        <taxon>Alphaproteobacteria</taxon>
        <taxon>Rhodobacterales</taxon>
        <taxon>Roseobacteraceae</taxon>
        <taxon>Jannaschia</taxon>
    </lineage>
</organism>
<dbReference type="EMBL" id="FNZQ01000001">
    <property type="protein sequence ID" value="SEK64668.1"/>
    <property type="molecule type" value="Genomic_DNA"/>
</dbReference>
<dbReference type="RefSeq" id="WP_092761247.1">
    <property type="nucleotide sequence ID" value="NZ_FNZQ01000001.1"/>
</dbReference>
<dbReference type="Proteomes" id="UP000199283">
    <property type="component" value="Unassembled WGS sequence"/>
</dbReference>
<evidence type="ECO:0000313" key="2">
    <source>
        <dbReference type="EMBL" id="SEK64668.1"/>
    </source>
</evidence>
<protein>
    <submittedName>
        <fullName evidence="2">SH3-like domain-containing protein</fullName>
    </submittedName>
</protein>
<proteinExistence type="predicted"/>
<feature type="signal peptide" evidence="1">
    <location>
        <begin position="1"/>
        <end position="27"/>
    </location>
</feature>
<reference evidence="2 3" key="1">
    <citation type="submission" date="2016-10" db="EMBL/GenBank/DDBJ databases">
        <authorList>
            <person name="de Groot N.N."/>
        </authorList>
    </citation>
    <scope>NUCLEOTIDE SEQUENCE [LARGE SCALE GENOMIC DNA]</scope>
    <source>
        <strain evidence="2 3">DSM 14858</strain>
    </source>
</reference>
<dbReference type="OrthoDB" id="9810773at2"/>
<feature type="chain" id="PRO_5011553594" evidence="1">
    <location>
        <begin position="28"/>
        <end position="172"/>
    </location>
</feature>
<evidence type="ECO:0000313" key="3">
    <source>
        <dbReference type="Proteomes" id="UP000199283"/>
    </source>
</evidence>
<name>A0A1H7IQH5_9RHOB</name>
<dbReference type="InterPro" id="IPR010466">
    <property type="entry name" value="DUF1058"/>
</dbReference>
<keyword evidence="3" id="KW-1185">Reference proteome</keyword>
<dbReference type="STRING" id="188906.SAMN04488526_1139"/>